<dbReference type="Proteomes" id="UP000011014">
    <property type="component" value="Unassembled WGS sequence"/>
</dbReference>
<feature type="transmembrane region" description="Helical" evidence="7">
    <location>
        <begin position="319"/>
        <end position="337"/>
    </location>
</feature>
<evidence type="ECO:0000256" key="2">
    <source>
        <dbReference type="ARBA" id="ARBA00006595"/>
    </source>
</evidence>
<feature type="transmembrane region" description="Helical" evidence="7">
    <location>
        <begin position="409"/>
        <end position="432"/>
    </location>
</feature>
<evidence type="ECO:0000256" key="4">
    <source>
        <dbReference type="ARBA" id="ARBA00022692"/>
    </source>
</evidence>
<dbReference type="SUPFAM" id="SSF103473">
    <property type="entry name" value="MFS general substrate transporter"/>
    <property type="match status" value="1"/>
</dbReference>
<organism evidence="8">
    <name type="scientific">Oikopleura dioica</name>
    <name type="common">Tunicate</name>
    <dbReference type="NCBI Taxonomy" id="34765"/>
    <lineage>
        <taxon>Eukaryota</taxon>
        <taxon>Metazoa</taxon>
        <taxon>Chordata</taxon>
        <taxon>Tunicata</taxon>
        <taxon>Appendicularia</taxon>
        <taxon>Copelata</taxon>
        <taxon>Oikopleuridae</taxon>
        <taxon>Oikopleura</taxon>
    </lineage>
</organism>
<accession>E4Y8X2</accession>
<evidence type="ECO:0000313" key="8">
    <source>
        <dbReference type="EMBL" id="CBY43705.1"/>
    </source>
</evidence>
<keyword evidence="6 7" id="KW-0472">Membrane</keyword>
<comment type="subcellular location">
    <subcellularLocation>
        <location evidence="1">Membrane</location>
        <topology evidence="1">Multi-pass membrane protein</topology>
    </subcellularLocation>
</comment>
<evidence type="ECO:0000256" key="3">
    <source>
        <dbReference type="ARBA" id="ARBA00022448"/>
    </source>
</evidence>
<evidence type="ECO:0000256" key="6">
    <source>
        <dbReference type="ARBA" id="ARBA00023136"/>
    </source>
</evidence>
<feature type="transmembrane region" description="Helical" evidence="7">
    <location>
        <begin position="94"/>
        <end position="113"/>
    </location>
</feature>
<protein>
    <recommendedName>
        <fullName evidence="9">Major facilitator superfamily (MFS) profile domain-containing protein</fullName>
    </recommendedName>
</protein>
<dbReference type="AlphaFoldDB" id="E4Y8X2"/>
<dbReference type="GO" id="GO:0016020">
    <property type="term" value="C:membrane"/>
    <property type="evidence" value="ECO:0007669"/>
    <property type="project" value="UniProtKB-SubCell"/>
</dbReference>
<evidence type="ECO:0008006" key="9">
    <source>
        <dbReference type="Google" id="ProtNLM"/>
    </source>
</evidence>
<feature type="transmembrane region" description="Helical" evidence="7">
    <location>
        <begin position="69"/>
        <end position="88"/>
    </location>
</feature>
<dbReference type="PANTHER" id="PTHR20772:SF2">
    <property type="entry name" value="PROTEIN FMP42"/>
    <property type="match status" value="1"/>
</dbReference>
<feature type="transmembrane region" description="Helical" evidence="7">
    <location>
        <begin position="153"/>
        <end position="174"/>
    </location>
</feature>
<feature type="transmembrane region" description="Helical" evidence="7">
    <location>
        <begin position="444"/>
        <end position="463"/>
    </location>
</feature>
<feature type="transmembrane region" description="Helical" evidence="7">
    <location>
        <begin position="6"/>
        <end position="28"/>
    </location>
</feature>
<gene>
    <name evidence="8" type="ORF">GSOID_T00029304001</name>
</gene>
<evidence type="ECO:0000256" key="7">
    <source>
        <dbReference type="SAM" id="Phobius"/>
    </source>
</evidence>
<dbReference type="InterPro" id="IPR036259">
    <property type="entry name" value="MFS_trans_sf"/>
</dbReference>
<name>E4Y8X2_OIKDI</name>
<comment type="similarity">
    <text evidence="2">Belongs to the SLC43A transporter (TC 2.A.1.44) family.</text>
</comment>
<proteinExistence type="inferred from homology"/>
<dbReference type="InterPro" id="IPR052599">
    <property type="entry name" value="SLC43A_AATransporter"/>
</dbReference>
<dbReference type="PANTHER" id="PTHR20772">
    <property type="entry name" value="PROTEIN FMP42"/>
    <property type="match status" value="1"/>
</dbReference>
<dbReference type="Gene3D" id="1.20.1250.20">
    <property type="entry name" value="MFS general substrate transporter like domains"/>
    <property type="match status" value="1"/>
</dbReference>
<feature type="transmembrane region" description="Helical" evidence="7">
    <location>
        <begin position="120"/>
        <end position="138"/>
    </location>
</feature>
<keyword evidence="3" id="KW-0813">Transport</keyword>
<keyword evidence="4 7" id="KW-0812">Transmembrane</keyword>
<keyword evidence="5 7" id="KW-1133">Transmembrane helix</keyword>
<evidence type="ECO:0000256" key="5">
    <source>
        <dbReference type="ARBA" id="ARBA00022989"/>
    </source>
</evidence>
<dbReference type="EMBL" id="FN654330">
    <property type="protein sequence ID" value="CBY43705.1"/>
    <property type="molecule type" value="Genomic_DNA"/>
</dbReference>
<feature type="transmembrane region" description="Helical" evidence="7">
    <location>
        <begin position="349"/>
        <end position="373"/>
    </location>
</feature>
<sequence length="492" mass="54720">MFSKTIAGNLCCVIVCVLETFFINGLWLSWGQITAILKEIKHYDSEYCTTDQTTLVEDCNDRDRLFNNIYTISNVTYALTALLLGVFIDKFGFIPARIISGCLITAGFTLMVFTKDTPSLIYAAWPLMAAGGVSNHIVNAKMALAIPTIKLSVLQALSSAFGAGGSIGLLINIIMDKLDIGVFTIFKVWAVGAAVISLIKLILWTPIEMPLTITTNTEYSLFENSYVIRKLRRKETTSNTAKDEVINELTKTCNEEEVYTAMDVLKNLNFYILFLGHAGLTMRRGSYLGWLGSGWPEWVAGEDDPAGFNAAINKRQSQLAFIFLFLGLIPGIYCDICRKFMNKNGSQKGDAFGLATSFITGAIMMSSSSFLQAQKDKDLAFASCILHNIGRAFSVMWNPAYFYLFPQNVYGFVFGAISVLVQPFNLLLIPILDYNLKNGEYATMNYVMAGLSLALCLPAIAFYRKYSSDTRKKVSARQESISEWTPEETKEY</sequence>
<feature type="transmembrane region" description="Helical" evidence="7">
    <location>
        <begin position="186"/>
        <end position="207"/>
    </location>
</feature>
<evidence type="ECO:0000256" key="1">
    <source>
        <dbReference type="ARBA" id="ARBA00004141"/>
    </source>
</evidence>
<reference evidence="8" key="1">
    <citation type="journal article" date="2010" name="Science">
        <title>Plasticity of animal genome architecture unmasked by rapid evolution of a pelagic tunicate.</title>
        <authorList>
            <person name="Denoeud F."/>
            <person name="Henriet S."/>
            <person name="Mungpakdee S."/>
            <person name="Aury J.M."/>
            <person name="Da Silva C."/>
            <person name="Brinkmann H."/>
            <person name="Mikhaleva J."/>
            <person name="Olsen L.C."/>
            <person name="Jubin C."/>
            <person name="Canestro C."/>
            <person name="Bouquet J.M."/>
            <person name="Danks G."/>
            <person name="Poulain J."/>
            <person name="Campsteijn C."/>
            <person name="Adamski M."/>
            <person name="Cross I."/>
            <person name="Yadetie F."/>
            <person name="Muffato M."/>
            <person name="Louis A."/>
            <person name="Butcher S."/>
            <person name="Tsagkogeorga G."/>
            <person name="Konrad A."/>
            <person name="Singh S."/>
            <person name="Jensen M.F."/>
            <person name="Cong E.H."/>
            <person name="Eikeseth-Otteraa H."/>
            <person name="Noel B."/>
            <person name="Anthouard V."/>
            <person name="Porcel B.M."/>
            <person name="Kachouri-Lafond R."/>
            <person name="Nishino A."/>
            <person name="Ugolini M."/>
            <person name="Chourrout P."/>
            <person name="Nishida H."/>
            <person name="Aasland R."/>
            <person name="Huzurbazar S."/>
            <person name="Westhof E."/>
            <person name="Delsuc F."/>
            <person name="Lehrach H."/>
            <person name="Reinhardt R."/>
            <person name="Weissenbach J."/>
            <person name="Roy S.W."/>
            <person name="Artiguenave F."/>
            <person name="Postlethwait J.H."/>
            <person name="Manak J.R."/>
            <person name="Thompson E.M."/>
            <person name="Jaillon O."/>
            <person name="Du Pasquier L."/>
            <person name="Boudinot P."/>
            <person name="Liberles D.A."/>
            <person name="Volff J.N."/>
            <person name="Philippe H."/>
            <person name="Lenhard B."/>
            <person name="Roest Crollius H."/>
            <person name="Wincker P."/>
            <person name="Chourrout D."/>
        </authorList>
    </citation>
    <scope>NUCLEOTIDE SEQUENCE [LARGE SCALE GENOMIC DNA]</scope>
</reference>